<reference evidence="1 2" key="1">
    <citation type="submission" date="2013-09" db="EMBL/GenBank/DDBJ databases">
        <title>Whole genome sequencing of Halarchaeum acidiphilum strain MH1-52-1.</title>
        <authorList>
            <person name="Shimane Y."/>
            <person name="Minegishi H."/>
            <person name="Nishi S."/>
            <person name="Echigo A."/>
            <person name="Shuto A."/>
            <person name="Konishi M."/>
            <person name="Ito T."/>
            <person name="Ohkuma M."/>
            <person name="Ohta Y."/>
            <person name="Nagano Y."/>
            <person name="Tsubouchi T."/>
            <person name="Mori K."/>
            <person name="Usui K."/>
            <person name="Kamekura M."/>
            <person name="Usami R."/>
            <person name="Takaki Y."/>
            <person name="Hatada Y."/>
        </authorList>
    </citation>
    <scope>NUCLEOTIDE SEQUENCE [LARGE SCALE GENOMIC DNA]</scope>
    <source>
        <strain evidence="1 2">JCM 16109</strain>
    </source>
</reference>
<dbReference type="RefSeq" id="WP_020222150.1">
    <property type="nucleotide sequence ID" value="NZ_BANO01000165.1"/>
</dbReference>
<dbReference type="OrthoDB" id="256989at2157"/>
<name>U2YEF1_9EURY</name>
<evidence type="ECO:0000313" key="2">
    <source>
        <dbReference type="Proteomes" id="UP000016986"/>
    </source>
</evidence>
<sequence>MAETPDTGGRPEHVAECTACGRVYPVRSDADGELRPIGTDGACVCGNETFAALGEAEETGE</sequence>
<evidence type="ECO:0000313" key="1">
    <source>
        <dbReference type="EMBL" id="GAD52171.1"/>
    </source>
</evidence>
<gene>
    <name evidence="1" type="ORF">MBEHAL_0931</name>
</gene>
<dbReference type="Proteomes" id="UP000016986">
    <property type="component" value="Unassembled WGS sequence"/>
</dbReference>
<dbReference type="EMBL" id="BATA01000016">
    <property type="protein sequence ID" value="GAD52171.1"/>
    <property type="molecule type" value="Genomic_DNA"/>
</dbReference>
<accession>U2YEF1</accession>
<organism evidence="1 2">
    <name type="scientific">Halarchaeum acidiphilum MH1-52-1</name>
    <dbReference type="NCBI Taxonomy" id="1261545"/>
    <lineage>
        <taxon>Archaea</taxon>
        <taxon>Methanobacteriati</taxon>
        <taxon>Methanobacteriota</taxon>
        <taxon>Stenosarchaea group</taxon>
        <taxon>Halobacteria</taxon>
        <taxon>Halobacteriales</taxon>
        <taxon>Halobacteriaceae</taxon>
    </lineage>
</organism>
<keyword evidence="2" id="KW-1185">Reference proteome</keyword>
<proteinExistence type="predicted"/>
<comment type="caution">
    <text evidence="1">The sequence shown here is derived from an EMBL/GenBank/DDBJ whole genome shotgun (WGS) entry which is preliminary data.</text>
</comment>
<protein>
    <submittedName>
        <fullName evidence="1">Uncharacterized protein</fullName>
    </submittedName>
</protein>
<dbReference type="AlphaFoldDB" id="U2YEF1"/>